<feature type="compositionally biased region" description="Polar residues" evidence="1">
    <location>
        <begin position="156"/>
        <end position="186"/>
    </location>
</feature>
<proteinExistence type="predicted"/>
<dbReference type="Proteomes" id="UP000594638">
    <property type="component" value="Unassembled WGS sequence"/>
</dbReference>
<reference evidence="2 3" key="1">
    <citation type="submission" date="2019-12" db="EMBL/GenBank/DDBJ databases">
        <authorList>
            <person name="Alioto T."/>
            <person name="Alioto T."/>
            <person name="Gomez Garrido J."/>
        </authorList>
    </citation>
    <scope>NUCLEOTIDE SEQUENCE [LARGE SCALE GENOMIC DNA]</scope>
</reference>
<evidence type="ECO:0000313" key="3">
    <source>
        <dbReference type="Proteomes" id="UP000594638"/>
    </source>
</evidence>
<protein>
    <submittedName>
        <fullName evidence="2">Uncharacterized protein</fullName>
    </submittedName>
</protein>
<dbReference type="CDD" id="cd09272">
    <property type="entry name" value="RNase_HI_RT_Ty1"/>
    <property type="match status" value="1"/>
</dbReference>
<accession>A0A8S0RZR1</accession>
<gene>
    <name evidence="2" type="ORF">OLEA9_A078151</name>
</gene>
<feature type="region of interest" description="Disordered" evidence="1">
    <location>
        <begin position="155"/>
        <end position="206"/>
    </location>
</feature>
<evidence type="ECO:0000313" key="2">
    <source>
        <dbReference type="EMBL" id="CAA2985562.1"/>
    </source>
</evidence>
<feature type="non-terminal residue" evidence="2">
    <location>
        <position position="1"/>
    </location>
</feature>
<dbReference type="EMBL" id="CACTIH010003814">
    <property type="protein sequence ID" value="CAA2985562.1"/>
    <property type="molecule type" value="Genomic_DNA"/>
</dbReference>
<dbReference type="Gramene" id="OE9A078151T1">
    <property type="protein sequence ID" value="OE9A078151C1"/>
    <property type="gene ID" value="OE9A078151"/>
</dbReference>
<dbReference type="PANTHER" id="PTHR34112">
    <property type="entry name" value="C-JUN-AMINO-TERMINAL KINASE-INTERACTING PROTEIN"/>
    <property type="match status" value="1"/>
</dbReference>
<sequence length="316" mass="35217">GNLVSWSSKKQQTIYKSSTEVEYRSLINVTTENLWLHCLLTDLRVKFSKCNNRNSMVAILHYRIKHIELNLCFVREKVMWRKFDVCQAPSLDQTIDILTKAREKLTGSAAVRHPPHYPVLHTVEGKPVLNALEKRLTSQAQSRNDFFNLMRKKSKANSTSISDPGLPPSSTVSEKLGETQVSSAPRTTEARDPQSPVSSSGGHLSDEGGDLICNGDAIESQKCLCYGKKYPSSCPLFSEEEEVAFLRSMGWEENNEEGSLTQEEICAFYRDLQKYINSKPSLKILPVLPKILSPFNSQGIGVISSGLSSSDGKLES</sequence>
<name>A0A8S0RZR1_OLEEU</name>
<organism evidence="2 3">
    <name type="scientific">Olea europaea subsp. europaea</name>
    <dbReference type="NCBI Taxonomy" id="158383"/>
    <lineage>
        <taxon>Eukaryota</taxon>
        <taxon>Viridiplantae</taxon>
        <taxon>Streptophyta</taxon>
        <taxon>Embryophyta</taxon>
        <taxon>Tracheophyta</taxon>
        <taxon>Spermatophyta</taxon>
        <taxon>Magnoliopsida</taxon>
        <taxon>eudicotyledons</taxon>
        <taxon>Gunneridae</taxon>
        <taxon>Pentapetalae</taxon>
        <taxon>asterids</taxon>
        <taxon>lamiids</taxon>
        <taxon>Lamiales</taxon>
        <taxon>Oleaceae</taxon>
        <taxon>Oleeae</taxon>
        <taxon>Olea</taxon>
    </lineage>
</organism>
<comment type="caution">
    <text evidence="2">The sequence shown here is derived from an EMBL/GenBank/DDBJ whole genome shotgun (WGS) entry which is preliminary data.</text>
</comment>
<dbReference type="AlphaFoldDB" id="A0A8S0RZR1"/>
<evidence type="ECO:0000256" key="1">
    <source>
        <dbReference type="SAM" id="MobiDB-lite"/>
    </source>
</evidence>
<keyword evidence="3" id="KW-1185">Reference proteome</keyword>
<dbReference type="PANTHER" id="PTHR34112:SF13">
    <property type="entry name" value="OS04G0448200 PROTEIN"/>
    <property type="match status" value="1"/>
</dbReference>
<dbReference type="OrthoDB" id="1917528at2759"/>